<proteinExistence type="predicted"/>
<dbReference type="InterPro" id="IPR036875">
    <property type="entry name" value="Znf_CCHC_sf"/>
</dbReference>
<dbReference type="GO" id="GO:0008270">
    <property type="term" value="F:zinc ion binding"/>
    <property type="evidence" value="ECO:0007669"/>
    <property type="project" value="InterPro"/>
</dbReference>
<reference evidence="1 2" key="1">
    <citation type="journal article" date="2015" name="Proc. Natl. Acad. Sci. U.S.A.">
        <title>The resurrection genome of Boea hygrometrica: A blueprint for survival of dehydration.</title>
        <authorList>
            <person name="Xiao L."/>
            <person name="Yang G."/>
            <person name="Zhang L."/>
            <person name="Yang X."/>
            <person name="Zhao S."/>
            <person name="Ji Z."/>
            <person name="Zhou Q."/>
            <person name="Hu M."/>
            <person name="Wang Y."/>
            <person name="Chen M."/>
            <person name="Xu Y."/>
            <person name="Jin H."/>
            <person name="Xiao X."/>
            <person name="Hu G."/>
            <person name="Bao F."/>
            <person name="Hu Y."/>
            <person name="Wan P."/>
            <person name="Li L."/>
            <person name="Deng X."/>
            <person name="Kuang T."/>
            <person name="Xiang C."/>
            <person name="Zhu J.K."/>
            <person name="Oliver M.J."/>
            <person name="He Y."/>
        </authorList>
    </citation>
    <scope>NUCLEOTIDE SEQUENCE [LARGE SCALE GENOMIC DNA]</scope>
    <source>
        <strain evidence="2">cv. XS01</strain>
    </source>
</reference>
<dbReference type="GO" id="GO:0003676">
    <property type="term" value="F:nucleic acid binding"/>
    <property type="evidence" value="ECO:0007669"/>
    <property type="project" value="InterPro"/>
</dbReference>
<gene>
    <name evidence="1" type="ORF">F511_11742</name>
</gene>
<name>A0A2Z7BW75_9LAMI</name>
<dbReference type="Gene3D" id="4.10.60.10">
    <property type="entry name" value="Zinc finger, CCHC-type"/>
    <property type="match status" value="1"/>
</dbReference>
<sequence>EKPTCPTSGRQHSGKCLMGAGVCYKCKKPGDMSYQCPQLKQPATGRVYVMKAEEADPE</sequence>
<organism evidence="1 2">
    <name type="scientific">Dorcoceras hygrometricum</name>
    <dbReference type="NCBI Taxonomy" id="472368"/>
    <lineage>
        <taxon>Eukaryota</taxon>
        <taxon>Viridiplantae</taxon>
        <taxon>Streptophyta</taxon>
        <taxon>Embryophyta</taxon>
        <taxon>Tracheophyta</taxon>
        <taxon>Spermatophyta</taxon>
        <taxon>Magnoliopsida</taxon>
        <taxon>eudicotyledons</taxon>
        <taxon>Gunneridae</taxon>
        <taxon>Pentapetalae</taxon>
        <taxon>asterids</taxon>
        <taxon>lamiids</taxon>
        <taxon>Lamiales</taxon>
        <taxon>Gesneriaceae</taxon>
        <taxon>Didymocarpoideae</taxon>
        <taxon>Trichosporeae</taxon>
        <taxon>Loxocarpinae</taxon>
        <taxon>Dorcoceras</taxon>
    </lineage>
</organism>
<feature type="non-terminal residue" evidence="1">
    <location>
        <position position="1"/>
    </location>
</feature>
<protein>
    <recommendedName>
        <fullName evidence="3">CCHC-type domain-containing protein</fullName>
    </recommendedName>
</protein>
<evidence type="ECO:0000313" key="1">
    <source>
        <dbReference type="EMBL" id="KZV38644.1"/>
    </source>
</evidence>
<dbReference type="OrthoDB" id="1751022at2759"/>
<dbReference type="AlphaFoldDB" id="A0A2Z7BW75"/>
<evidence type="ECO:0008006" key="3">
    <source>
        <dbReference type="Google" id="ProtNLM"/>
    </source>
</evidence>
<accession>A0A2Z7BW75</accession>
<dbReference type="EMBL" id="KV001773">
    <property type="protein sequence ID" value="KZV38644.1"/>
    <property type="molecule type" value="Genomic_DNA"/>
</dbReference>
<dbReference type="Proteomes" id="UP000250235">
    <property type="component" value="Unassembled WGS sequence"/>
</dbReference>
<dbReference type="SUPFAM" id="SSF57756">
    <property type="entry name" value="Retrovirus zinc finger-like domains"/>
    <property type="match status" value="1"/>
</dbReference>
<keyword evidence="2" id="KW-1185">Reference proteome</keyword>
<evidence type="ECO:0000313" key="2">
    <source>
        <dbReference type="Proteomes" id="UP000250235"/>
    </source>
</evidence>